<protein>
    <submittedName>
        <fullName evidence="5">Helix-turn-helix domain-containing protein</fullName>
    </submittedName>
</protein>
<dbReference type="Pfam" id="PF17853">
    <property type="entry name" value="GGDEF_2"/>
    <property type="match status" value="1"/>
</dbReference>
<comment type="caution">
    <text evidence="5">The sequence shown here is derived from an EMBL/GenBank/DDBJ whole genome shotgun (WGS) entry which is preliminary data.</text>
</comment>
<feature type="domain" description="PucR C-terminal helix-turn-helix" evidence="3">
    <location>
        <begin position="298"/>
        <end position="347"/>
    </location>
</feature>
<dbReference type="RefSeq" id="WP_187302077.1">
    <property type="nucleotide sequence ID" value="NZ_JACRYT010000002.1"/>
</dbReference>
<organism evidence="5 6">
    <name type="scientific">Zhenpiania hominis</name>
    <dbReference type="NCBI Taxonomy" id="2763644"/>
    <lineage>
        <taxon>Bacteria</taxon>
        <taxon>Bacillati</taxon>
        <taxon>Bacillota</taxon>
        <taxon>Clostridia</taxon>
        <taxon>Peptostreptococcales</taxon>
        <taxon>Anaerovoracaceae</taxon>
        <taxon>Zhenpiania</taxon>
    </lineage>
</organism>
<dbReference type="InterPro" id="IPR008599">
    <property type="entry name" value="Diacid_rec"/>
</dbReference>
<dbReference type="Proteomes" id="UP000602647">
    <property type="component" value="Unassembled WGS sequence"/>
</dbReference>
<reference evidence="5" key="1">
    <citation type="submission" date="2020-08" db="EMBL/GenBank/DDBJ databases">
        <title>Genome public.</title>
        <authorList>
            <person name="Liu C."/>
            <person name="Sun Q."/>
        </authorList>
    </citation>
    <scope>NUCLEOTIDE SEQUENCE</scope>
    <source>
        <strain evidence="5">BX12</strain>
    </source>
</reference>
<evidence type="ECO:0000313" key="6">
    <source>
        <dbReference type="Proteomes" id="UP000602647"/>
    </source>
</evidence>
<dbReference type="AlphaFoldDB" id="A0A923NIY5"/>
<dbReference type="InterPro" id="IPR041522">
    <property type="entry name" value="CdaR_GGDEF"/>
</dbReference>
<proteinExistence type="inferred from homology"/>
<name>A0A923NIY5_9FIRM</name>
<dbReference type="Gene3D" id="1.10.10.2840">
    <property type="entry name" value="PucR C-terminal helix-turn-helix domain"/>
    <property type="match status" value="1"/>
</dbReference>
<keyword evidence="6" id="KW-1185">Reference proteome</keyword>
<dbReference type="Pfam" id="PF13556">
    <property type="entry name" value="HTH_30"/>
    <property type="match status" value="1"/>
</dbReference>
<evidence type="ECO:0000313" key="5">
    <source>
        <dbReference type="EMBL" id="MBC6678952.1"/>
    </source>
</evidence>
<dbReference type="Pfam" id="PF05651">
    <property type="entry name" value="Diacid_rec"/>
    <property type="match status" value="1"/>
</dbReference>
<comment type="similarity">
    <text evidence="1">Belongs to the CdaR family.</text>
</comment>
<dbReference type="InterPro" id="IPR025736">
    <property type="entry name" value="PucR_C-HTH_dom"/>
</dbReference>
<sequence length="356" mass="40087">MYLQKDTAAKIIEEISMILDYDLNIMDEKGAILASTDPSRVGMFHEGAWRIIRYHLKELCIYEDGQYHGCRKGINLPVFLNDQIIGVIGITGEVAEVMKYAKVLKKMTEILVLDLFSYHKKSQQEQALLFFINEWVNKEPAELLPAFRDELHSYGFSENAPFAVALVTPGQILQDAEPPVLSSCLCSCNGDVGVVICSTSQTEKLAAFLKTAARNAGQETFLASVGSVQPDYTGVKRSYNQARKLLTVKQGESGIFFYDNSTAELIFHDVLPEYKEALIRQLLPGFTEEEMVEFADFMNAYVQNNGSIGQIAKQLFVHKNTVQYKINKILRQTGKDPRVIQDVILLNMVAGWIRRP</sequence>
<evidence type="ECO:0000259" key="2">
    <source>
        <dbReference type="Pfam" id="PF05651"/>
    </source>
</evidence>
<evidence type="ECO:0000259" key="4">
    <source>
        <dbReference type="Pfam" id="PF17853"/>
    </source>
</evidence>
<dbReference type="PANTHER" id="PTHR33744">
    <property type="entry name" value="CARBOHYDRATE DIACID REGULATOR"/>
    <property type="match status" value="1"/>
</dbReference>
<evidence type="ECO:0000259" key="3">
    <source>
        <dbReference type="Pfam" id="PF13556"/>
    </source>
</evidence>
<evidence type="ECO:0000256" key="1">
    <source>
        <dbReference type="ARBA" id="ARBA00006754"/>
    </source>
</evidence>
<accession>A0A923NIY5</accession>
<dbReference type="InterPro" id="IPR051448">
    <property type="entry name" value="CdaR-like_regulators"/>
</dbReference>
<feature type="domain" description="CdaR GGDEF-like" evidence="4">
    <location>
        <begin position="146"/>
        <end position="247"/>
    </location>
</feature>
<gene>
    <name evidence="5" type="ORF">H9L42_03810</name>
</gene>
<dbReference type="InterPro" id="IPR042070">
    <property type="entry name" value="PucR_C-HTH_sf"/>
</dbReference>
<feature type="domain" description="Putative sugar diacid recognition" evidence="2">
    <location>
        <begin position="3"/>
        <end position="135"/>
    </location>
</feature>
<dbReference type="PANTHER" id="PTHR33744:SF16">
    <property type="entry name" value="CARBOHYDRATE DIACID REGULATOR"/>
    <property type="match status" value="1"/>
</dbReference>
<dbReference type="EMBL" id="JACRYT010000002">
    <property type="protein sequence ID" value="MBC6678952.1"/>
    <property type="molecule type" value="Genomic_DNA"/>
</dbReference>